<dbReference type="EMBL" id="JXLB01000007">
    <property type="protein sequence ID" value="OJG82801.1"/>
    <property type="molecule type" value="Genomic_DNA"/>
</dbReference>
<sequence length="496" mass="57705">MKSELPVKSQFVDYYTGQQGIDYADKLVEQTAKTYAGDRFACLYLEFLLDEKMTAGKYPVTIQVYRSHLTAKDSLVLSKTFTVEVSDFAFSNDYQKDFNLDIWQQPSNLARNYGVPLWSEAHFCLLQKMTESLAKIGQKAVTVIASEIPWKGWFNYIVKDYPANLYEYSMIQVVKTKTGQLVCDFSVLDRYLNCFFSAGISQEIDVFGLLGVWQPPFFPTVKLDYPEKLMIRYYDEETETMAFIQEKEEVQNYIAQVFAHFKKLGVWESVRIVSDEPKKQQINFFKESFNELKAIDDSIQVKVAFDKEEVLTELLPLVDYPVTSYYCTCKHFRELNESHSGNIQYYVCNYPDKPNTFLHSPLLETRVQGILAHYFNTNGLLRWAYNCWPENARNDIRYNTSSLPIGDLCLIYPSNSGRLSLSLRYKQLQRAIEDFYLIKQAEQKNPTKTQQLLVNFLGNVDSKEWMLDAHTSHPEFFHQEAALYESLRTQLINVLS</sequence>
<keyword evidence="3" id="KW-1185">Reference proteome</keyword>
<dbReference type="AlphaFoldDB" id="A0A1L8WP45"/>
<organism evidence="2 3">
    <name type="scientific">Enterococcus ratti</name>
    <dbReference type="NCBI Taxonomy" id="150033"/>
    <lineage>
        <taxon>Bacteria</taxon>
        <taxon>Bacillati</taxon>
        <taxon>Bacillota</taxon>
        <taxon>Bacilli</taxon>
        <taxon>Lactobacillales</taxon>
        <taxon>Enterococcaceae</taxon>
        <taxon>Enterococcus</taxon>
    </lineage>
</organism>
<comment type="caution">
    <text evidence="2">The sequence shown here is derived from an EMBL/GenBank/DDBJ whole genome shotgun (WGS) entry which is preliminary data.</text>
</comment>
<evidence type="ECO:0000313" key="3">
    <source>
        <dbReference type="Proteomes" id="UP000182152"/>
    </source>
</evidence>
<dbReference type="STRING" id="150033.RV14_GL002093"/>
<evidence type="ECO:0000259" key="1">
    <source>
        <dbReference type="Pfam" id="PF13320"/>
    </source>
</evidence>
<dbReference type="Pfam" id="PF13320">
    <property type="entry name" value="GH123_cat"/>
    <property type="match status" value="1"/>
</dbReference>
<feature type="domain" description="Glycoside hydrolase 123 catalytic" evidence="1">
    <location>
        <begin position="103"/>
        <end position="439"/>
    </location>
</feature>
<dbReference type="Proteomes" id="UP000182152">
    <property type="component" value="Unassembled WGS sequence"/>
</dbReference>
<gene>
    <name evidence="2" type="ORF">RV14_GL002093</name>
</gene>
<protein>
    <recommendedName>
        <fullName evidence="1">Glycoside hydrolase 123 catalytic domain-containing protein</fullName>
    </recommendedName>
</protein>
<reference evidence="2 3" key="1">
    <citation type="submission" date="2014-12" db="EMBL/GenBank/DDBJ databases">
        <title>Draft genome sequences of 29 type strains of Enterococci.</title>
        <authorList>
            <person name="Zhong Z."/>
            <person name="Sun Z."/>
            <person name="Liu W."/>
            <person name="Zhang W."/>
            <person name="Zhang H."/>
        </authorList>
    </citation>
    <scope>NUCLEOTIDE SEQUENCE [LARGE SCALE GENOMIC DNA]</scope>
    <source>
        <strain evidence="2 3">DSM 15687</strain>
    </source>
</reference>
<accession>A0A1L8WP45</accession>
<dbReference type="InterPro" id="IPR025150">
    <property type="entry name" value="GH123_cat"/>
</dbReference>
<evidence type="ECO:0000313" key="2">
    <source>
        <dbReference type="EMBL" id="OJG82801.1"/>
    </source>
</evidence>
<proteinExistence type="predicted"/>
<name>A0A1L8WP45_9ENTE</name>